<dbReference type="PANTHER" id="PTHR12790:SF0">
    <property type="entry name" value="RNA POLYMERASE I-SPECIFIC TRANSCRIPTION INITIATION FACTOR RRN3-RELATED"/>
    <property type="match status" value="1"/>
</dbReference>
<feature type="compositionally biased region" description="Basic and acidic residues" evidence="2">
    <location>
        <begin position="13"/>
        <end position="26"/>
    </location>
</feature>
<organism evidence="3 4">
    <name type="scientific">Glossina pallidipes</name>
    <name type="common">Tsetse fly</name>
    <dbReference type="NCBI Taxonomy" id="7398"/>
    <lineage>
        <taxon>Eukaryota</taxon>
        <taxon>Metazoa</taxon>
        <taxon>Ecdysozoa</taxon>
        <taxon>Arthropoda</taxon>
        <taxon>Hexapoda</taxon>
        <taxon>Insecta</taxon>
        <taxon>Pterygota</taxon>
        <taxon>Neoptera</taxon>
        <taxon>Endopterygota</taxon>
        <taxon>Diptera</taxon>
        <taxon>Brachycera</taxon>
        <taxon>Muscomorpha</taxon>
        <taxon>Hippoboscoidea</taxon>
        <taxon>Glossinidae</taxon>
        <taxon>Glossina</taxon>
    </lineage>
</organism>
<keyword evidence="4" id="KW-1185">Reference proteome</keyword>
<dbReference type="PANTHER" id="PTHR12790">
    <property type="entry name" value="TRANSCRIPTION INITIATION FACTOR IA RRN3"/>
    <property type="match status" value="1"/>
</dbReference>
<dbReference type="Proteomes" id="UP000092445">
    <property type="component" value="Unassembled WGS sequence"/>
</dbReference>
<evidence type="ECO:0000313" key="4">
    <source>
        <dbReference type="Proteomes" id="UP000092445"/>
    </source>
</evidence>
<dbReference type="STRING" id="7398.A0A1B0ACQ4"/>
<dbReference type="GO" id="GO:0005634">
    <property type="term" value="C:nucleus"/>
    <property type="evidence" value="ECO:0007669"/>
    <property type="project" value="TreeGrafter"/>
</dbReference>
<dbReference type="GO" id="GO:0001042">
    <property type="term" value="F:RNA polymerase I core binding"/>
    <property type="evidence" value="ECO:0007669"/>
    <property type="project" value="TreeGrafter"/>
</dbReference>
<evidence type="ECO:0000256" key="1">
    <source>
        <dbReference type="ARBA" id="ARBA00010098"/>
    </source>
</evidence>
<dbReference type="EnsemblMetazoa" id="GPAI041427-RA">
    <property type="protein sequence ID" value="GPAI041427-PA"/>
    <property type="gene ID" value="GPAI041427"/>
</dbReference>
<feature type="region of interest" description="Disordered" evidence="2">
    <location>
        <begin position="1"/>
        <end position="31"/>
    </location>
</feature>
<dbReference type="AlphaFoldDB" id="A0A1B0ACQ4"/>
<reference evidence="4" key="1">
    <citation type="submission" date="2014-03" db="EMBL/GenBank/DDBJ databases">
        <authorList>
            <person name="Aksoy S."/>
            <person name="Warren W."/>
            <person name="Wilson R.K."/>
        </authorList>
    </citation>
    <scope>NUCLEOTIDE SEQUENCE [LARGE SCALE GENOMIC DNA]</scope>
    <source>
        <strain evidence="4">IAEA</strain>
    </source>
</reference>
<proteinExistence type="inferred from homology"/>
<dbReference type="GO" id="GO:0001181">
    <property type="term" value="F:RNA polymerase I general transcription initiation factor activity"/>
    <property type="evidence" value="ECO:0007669"/>
    <property type="project" value="InterPro"/>
</dbReference>
<dbReference type="Pfam" id="PF05327">
    <property type="entry name" value="RRN3"/>
    <property type="match status" value="2"/>
</dbReference>
<reference evidence="3" key="2">
    <citation type="submission" date="2020-05" db="UniProtKB">
        <authorList>
            <consortium name="EnsemblMetazoa"/>
        </authorList>
    </citation>
    <scope>IDENTIFICATION</scope>
    <source>
        <strain evidence="3">IAEA</strain>
    </source>
</reference>
<protein>
    <submittedName>
        <fullName evidence="3">Uncharacterized protein</fullName>
    </submittedName>
</protein>
<evidence type="ECO:0000256" key="2">
    <source>
        <dbReference type="SAM" id="MobiDB-lite"/>
    </source>
</evidence>
<dbReference type="InterPro" id="IPR007991">
    <property type="entry name" value="RNA_pol_I_trans_ini_fac_RRN3"/>
</dbReference>
<sequence>MRGDINMDGNKGIVEEESSRKNDSTKKGHQSINHPIAQTLDISILAVFSFLKKRSSSKSSEKETLSDSLKFLQILIKAFNAVILPIQIRIMSNFYLRNKVTNPNCPALIRQASVGYLSSFLARSAFIHANRDLTVDKKTILFLQSLQLTALMTSDYKPLRVCLPAVATAFARVTRFYVERQFPFFYNVVSSGNADCVGGHSHVGNGSTGDCVGGHSHVAIAVLATASAVMSAVMSAPSTPSPTPANINSLRTYQLAYCHAVLERNARRKLATIYANDTATPEEILDRFFPFDPYLLKLGKSIQPPHIQSWKLSDNRDQSSLYFRNTFSIFAILTSECKQCLACLQQMSKIMSAYDEEPHVLHLPNGEWQQLAEIIMKAIESSNNDYENEFRFKVQVQILLQSFWKTCSYAVLSSVYQTSLEKRTSTDMKLITVNCKSSLVQSTLHLQLKVFTDLNSVLLLNVKISGSPIIICQHILVSPARRNHLQMPPILNVLESTCRFRKLAKNKSQSFVQLAQISNNFKMPTAKK</sequence>
<dbReference type="VEuPathDB" id="VectorBase:GPAI041427"/>
<dbReference type="GO" id="GO:0006361">
    <property type="term" value="P:transcription initiation at RNA polymerase I promoter"/>
    <property type="evidence" value="ECO:0007669"/>
    <property type="project" value="InterPro"/>
</dbReference>
<accession>A0A1B0ACQ4</accession>
<name>A0A1B0ACQ4_GLOPL</name>
<comment type="similarity">
    <text evidence="1">Belongs to the RRN3 family.</text>
</comment>
<evidence type="ECO:0000313" key="3">
    <source>
        <dbReference type="EnsemblMetazoa" id="GPAI041427-PA"/>
    </source>
</evidence>